<dbReference type="GO" id="GO:0030496">
    <property type="term" value="C:midbody"/>
    <property type="evidence" value="ECO:0007669"/>
    <property type="project" value="UniProtKB-SubCell"/>
</dbReference>
<keyword evidence="15" id="KW-0206">Cytoskeleton</keyword>
<proteinExistence type="inferred from homology"/>
<sequence length="584" mass="67577">MMDDKPQLKEVPNTIYDSLQRQFFYRGKFLGKGGFARCYELVNSDTKEVYAGKVVSKLLLQKNHQKEKMTQEIEIHRALSHPHIVRMDGFFEDSDNVYILLELCPRRSLMELYRRRKAVTEPEARYFTSQVVSACDYLHSHCIIHRDLKLGNLFLDDEMQVKVGDFGLATIVDYVGERKKTLCGTPNYIAPEMLDKKGHSYEVDIWSLGCILYTLLVGKPPFETMSLKETYQKIKNNDYVIPKRISPDATHLISCLLAAVPSKRPNIQEVSKFDFFLKGYMPTRLPTSCLTMAPNFTLAQPSQGQNEERRVLAEIKPHHQLSSEQNLQACDADLNSVPSDCYLSDLFRQLDELIIKNPAEKLLIQEDEAEDPACTPVFWISKWVDYSDKYGLGYQLCDNSIGVIYNDNTKLVLNAAGEQVQYTEKDNSEKYFFLWSYPEELHKKITLLKYFRNYMQEHLQKTGPNMAAKEGDELARLPWLRTWFRTRSAIVLHMSNGILQINFFQDHTKLIVCPLMGAVTYIDQQRRFRTFKFELIARFGCSKDVFCRLKYAKSMVEHLLSSSKSLIAVEYKHSSSYISILSSK</sequence>
<dbReference type="FunFam" id="3.30.1120.30:FF:000003">
    <property type="entry name" value="Serine/threonine-protein kinase PLK"/>
    <property type="match status" value="1"/>
</dbReference>
<evidence type="ECO:0000256" key="20">
    <source>
        <dbReference type="PROSITE-ProRule" id="PRU10141"/>
    </source>
</evidence>
<dbReference type="InterPro" id="IPR000719">
    <property type="entry name" value="Prot_kinase_dom"/>
</dbReference>
<dbReference type="SUPFAM" id="SSF56112">
    <property type="entry name" value="Protein kinase-like (PK-like)"/>
    <property type="match status" value="1"/>
</dbReference>
<dbReference type="InterPro" id="IPR011009">
    <property type="entry name" value="Kinase-like_dom_sf"/>
</dbReference>
<dbReference type="AlphaFoldDB" id="A0A0N4VEF2"/>
<dbReference type="GO" id="GO:0005737">
    <property type="term" value="C:cytoplasm"/>
    <property type="evidence" value="ECO:0007669"/>
    <property type="project" value="TreeGrafter"/>
</dbReference>
<evidence type="ECO:0000256" key="3">
    <source>
        <dbReference type="ARBA" id="ARBA00004214"/>
    </source>
</evidence>
<keyword evidence="6 21" id="KW-0723">Serine/threonine-protein kinase</keyword>
<evidence type="ECO:0000313" key="24">
    <source>
        <dbReference type="EMBL" id="VDD93751.1"/>
    </source>
</evidence>
<evidence type="ECO:0000256" key="6">
    <source>
        <dbReference type="ARBA" id="ARBA00022527"/>
    </source>
</evidence>
<evidence type="ECO:0000256" key="15">
    <source>
        <dbReference type="ARBA" id="ARBA00023212"/>
    </source>
</evidence>
<feature type="domain" description="POLO box" evidence="23">
    <location>
        <begin position="379"/>
        <end position="457"/>
    </location>
</feature>
<keyword evidence="8" id="KW-0132">Cell division</keyword>
<evidence type="ECO:0000256" key="12">
    <source>
        <dbReference type="ARBA" id="ARBA00022776"/>
    </source>
</evidence>
<comment type="catalytic activity">
    <reaction evidence="19">
        <text>L-seryl-[protein] + ATP = O-phospho-L-seryl-[protein] + ADP + H(+)</text>
        <dbReference type="Rhea" id="RHEA:17989"/>
        <dbReference type="Rhea" id="RHEA-COMP:9863"/>
        <dbReference type="Rhea" id="RHEA-COMP:11604"/>
        <dbReference type="ChEBI" id="CHEBI:15378"/>
        <dbReference type="ChEBI" id="CHEBI:29999"/>
        <dbReference type="ChEBI" id="CHEBI:30616"/>
        <dbReference type="ChEBI" id="CHEBI:83421"/>
        <dbReference type="ChEBI" id="CHEBI:456216"/>
        <dbReference type="EC" id="2.7.11.21"/>
    </reaction>
</comment>
<dbReference type="CDD" id="cd13118">
    <property type="entry name" value="POLO_box_1"/>
    <property type="match status" value="1"/>
</dbReference>
<evidence type="ECO:0000256" key="19">
    <source>
        <dbReference type="ARBA" id="ARBA00048347"/>
    </source>
</evidence>
<dbReference type="SMART" id="SM00220">
    <property type="entry name" value="S_TKc"/>
    <property type="match status" value="1"/>
</dbReference>
<dbReference type="GO" id="GO:0000922">
    <property type="term" value="C:spindle pole"/>
    <property type="evidence" value="ECO:0007669"/>
    <property type="project" value="TreeGrafter"/>
</dbReference>
<keyword evidence="13 21" id="KW-0418">Kinase</keyword>
<dbReference type="Pfam" id="PF00069">
    <property type="entry name" value="Pkinase"/>
    <property type="match status" value="1"/>
</dbReference>
<feature type="domain" description="POLO box" evidence="23">
    <location>
        <begin position="479"/>
        <end position="561"/>
    </location>
</feature>
<accession>A0A0N4VEF2</accession>
<keyword evidence="9 21" id="KW-0808">Transferase</keyword>
<name>A0A0N4VEF2_ENTVE</name>
<keyword evidence="11 20" id="KW-0547">Nucleotide-binding</keyword>
<keyword evidence="7" id="KW-0597">Phosphoprotein</keyword>
<evidence type="ECO:0000256" key="11">
    <source>
        <dbReference type="ARBA" id="ARBA00022741"/>
    </source>
</evidence>
<feature type="binding site" evidence="20">
    <location>
        <position position="53"/>
    </location>
    <ligand>
        <name>ATP</name>
        <dbReference type="ChEBI" id="CHEBI:30616"/>
    </ligand>
</feature>
<dbReference type="PROSITE" id="PS00107">
    <property type="entry name" value="PROTEIN_KINASE_ATP"/>
    <property type="match status" value="1"/>
</dbReference>
<reference evidence="26" key="1">
    <citation type="submission" date="2017-02" db="UniProtKB">
        <authorList>
            <consortium name="WormBaseParasite"/>
        </authorList>
    </citation>
    <scope>IDENTIFICATION</scope>
</reference>
<dbReference type="SUPFAM" id="SSF82615">
    <property type="entry name" value="Polo-box domain"/>
    <property type="match status" value="2"/>
</dbReference>
<keyword evidence="14 20" id="KW-0067">ATP-binding</keyword>
<dbReference type="GO" id="GO:0005634">
    <property type="term" value="C:nucleus"/>
    <property type="evidence" value="ECO:0007669"/>
    <property type="project" value="UniProtKB-SubCell"/>
</dbReference>
<dbReference type="Pfam" id="PF00659">
    <property type="entry name" value="POLO_box"/>
    <property type="match status" value="2"/>
</dbReference>
<comment type="similarity">
    <text evidence="21">Belongs to the protein kinase superfamily. Ser/Thr protein kinase family. CDC5/Polo subfamily.</text>
</comment>
<dbReference type="GO" id="GO:0007052">
    <property type="term" value="P:mitotic spindle organization"/>
    <property type="evidence" value="ECO:0007669"/>
    <property type="project" value="TreeGrafter"/>
</dbReference>
<dbReference type="PROSITE" id="PS00108">
    <property type="entry name" value="PROTEIN_KINASE_ST"/>
    <property type="match status" value="1"/>
</dbReference>
<evidence type="ECO:0000313" key="26">
    <source>
        <dbReference type="WBParaSite" id="EVEC_0000906101-mRNA-1"/>
    </source>
</evidence>
<dbReference type="GO" id="GO:0000776">
    <property type="term" value="C:kinetochore"/>
    <property type="evidence" value="ECO:0007669"/>
    <property type="project" value="TreeGrafter"/>
</dbReference>
<keyword evidence="16" id="KW-0539">Nucleus</keyword>
<dbReference type="Gene3D" id="3.30.200.20">
    <property type="entry name" value="Phosphorylase Kinase, domain 1"/>
    <property type="match status" value="1"/>
</dbReference>
<dbReference type="GO" id="GO:0005813">
    <property type="term" value="C:centrosome"/>
    <property type="evidence" value="ECO:0007669"/>
    <property type="project" value="UniProtKB-SubCell"/>
</dbReference>
<evidence type="ECO:0000256" key="10">
    <source>
        <dbReference type="ARBA" id="ARBA00022737"/>
    </source>
</evidence>
<dbReference type="EC" id="2.7.11.21" evidence="21"/>
<dbReference type="InterPro" id="IPR033695">
    <property type="entry name" value="POLO_box_2"/>
</dbReference>
<keyword evidence="25" id="KW-1185">Reference proteome</keyword>
<dbReference type="WBParaSite" id="EVEC_0000906101-mRNA-1">
    <property type="protein sequence ID" value="EVEC_0000906101-mRNA-1"/>
    <property type="gene ID" value="EVEC_0000906101"/>
</dbReference>
<keyword evidence="5" id="KW-0963">Cytoplasm</keyword>
<dbReference type="InterPro" id="IPR017441">
    <property type="entry name" value="Protein_kinase_ATP_BS"/>
</dbReference>
<dbReference type="FunFam" id="3.30.200.20:FF:000284">
    <property type="entry name" value="Serine/threonine-protein kinase PLK"/>
    <property type="match status" value="1"/>
</dbReference>
<dbReference type="PANTHER" id="PTHR24345:SF93">
    <property type="entry name" value="SERINE_THREONINE-PROTEIN KINASE PLK1"/>
    <property type="match status" value="1"/>
</dbReference>
<evidence type="ECO:0000259" key="23">
    <source>
        <dbReference type="PROSITE" id="PS50078"/>
    </source>
</evidence>
<evidence type="ECO:0000256" key="14">
    <source>
        <dbReference type="ARBA" id="ARBA00022840"/>
    </source>
</evidence>
<dbReference type="Proteomes" id="UP000274131">
    <property type="component" value="Unassembled WGS sequence"/>
</dbReference>
<evidence type="ECO:0000256" key="8">
    <source>
        <dbReference type="ARBA" id="ARBA00022618"/>
    </source>
</evidence>
<dbReference type="OrthoDB" id="408964at2759"/>
<comment type="catalytic activity">
    <reaction evidence="18 21">
        <text>L-threonyl-[protein] + ATP = O-phospho-L-threonyl-[protein] + ADP + H(+)</text>
        <dbReference type="Rhea" id="RHEA:46608"/>
        <dbReference type="Rhea" id="RHEA-COMP:11060"/>
        <dbReference type="Rhea" id="RHEA-COMP:11605"/>
        <dbReference type="ChEBI" id="CHEBI:15378"/>
        <dbReference type="ChEBI" id="CHEBI:30013"/>
        <dbReference type="ChEBI" id="CHEBI:30616"/>
        <dbReference type="ChEBI" id="CHEBI:61977"/>
        <dbReference type="ChEBI" id="CHEBI:456216"/>
        <dbReference type="EC" id="2.7.11.21"/>
    </reaction>
</comment>
<evidence type="ECO:0000256" key="13">
    <source>
        <dbReference type="ARBA" id="ARBA00022777"/>
    </source>
</evidence>
<dbReference type="CDD" id="cd14099">
    <property type="entry name" value="STKc_PLK"/>
    <property type="match status" value="1"/>
</dbReference>
<organism evidence="26">
    <name type="scientific">Enterobius vermicularis</name>
    <name type="common">Human pinworm</name>
    <dbReference type="NCBI Taxonomy" id="51028"/>
    <lineage>
        <taxon>Eukaryota</taxon>
        <taxon>Metazoa</taxon>
        <taxon>Ecdysozoa</taxon>
        <taxon>Nematoda</taxon>
        <taxon>Chromadorea</taxon>
        <taxon>Rhabditida</taxon>
        <taxon>Spirurina</taxon>
        <taxon>Oxyuridomorpha</taxon>
        <taxon>Oxyuroidea</taxon>
        <taxon>Oxyuridae</taxon>
        <taxon>Enterobius</taxon>
    </lineage>
</organism>
<comment type="subcellular location">
    <subcellularLocation>
        <location evidence="4">Cytoplasm</location>
        <location evidence="4">Cytoskeleton</location>
        <location evidence="4">Microtubule organizing center</location>
        <location evidence="4">Centrosome</location>
    </subcellularLocation>
    <subcellularLocation>
        <location evidence="2">Cytoplasm</location>
        <location evidence="2">Cytoskeleton</location>
        <location evidence="2">Spindle</location>
    </subcellularLocation>
    <subcellularLocation>
        <location evidence="3">Midbody</location>
    </subcellularLocation>
    <subcellularLocation>
        <location evidence="1">Nucleus</location>
    </subcellularLocation>
</comment>
<evidence type="ECO:0000256" key="9">
    <source>
        <dbReference type="ARBA" id="ARBA00022679"/>
    </source>
</evidence>
<dbReference type="InterPro" id="IPR000959">
    <property type="entry name" value="POLO_box_dom"/>
</dbReference>
<evidence type="ECO:0000256" key="5">
    <source>
        <dbReference type="ARBA" id="ARBA00022490"/>
    </source>
</evidence>
<keyword evidence="12" id="KW-0498">Mitosis</keyword>
<dbReference type="Gene3D" id="3.30.1120.30">
    <property type="entry name" value="POLO box domain"/>
    <property type="match status" value="2"/>
</dbReference>
<dbReference type="PROSITE" id="PS50011">
    <property type="entry name" value="PROTEIN_KINASE_DOM"/>
    <property type="match status" value="1"/>
</dbReference>
<evidence type="ECO:0000256" key="16">
    <source>
        <dbReference type="ARBA" id="ARBA00023242"/>
    </source>
</evidence>
<dbReference type="CDD" id="cd13117">
    <property type="entry name" value="POLO_box_2"/>
    <property type="match status" value="1"/>
</dbReference>
<dbReference type="InterPro" id="IPR008271">
    <property type="entry name" value="Ser/Thr_kinase_AS"/>
</dbReference>
<dbReference type="GO" id="GO:0004674">
    <property type="term" value="F:protein serine/threonine kinase activity"/>
    <property type="evidence" value="ECO:0007669"/>
    <property type="project" value="UniProtKB-KW"/>
</dbReference>
<dbReference type="FunFam" id="3.30.1120.30:FF:000001">
    <property type="entry name" value="Serine/threonine-protein kinase PLK"/>
    <property type="match status" value="1"/>
</dbReference>
<evidence type="ECO:0000256" key="7">
    <source>
        <dbReference type="ARBA" id="ARBA00022553"/>
    </source>
</evidence>
<dbReference type="PROSITE" id="PS50078">
    <property type="entry name" value="POLO_BOX"/>
    <property type="match status" value="2"/>
</dbReference>
<evidence type="ECO:0000313" key="25">
    <source>
        <dbReference type="Proteomes" id="UP000274131"/>
    </source>
</evidence>
<evidence type="ECO:0000256" key="1">
    <source>
        <dbReference type="ARBA" id="ARBA00004123"/>
    </source>
</evidence>
<evidence type="ECO:0000259" key="22">
    <source>
        <dbReference type="PROSITE" id="PS50011"/>
    </source>
</evidence>
<dbReference type="InterPro" id="IPR036947">
    <property type="entry name" value="POLO_box_dom_sf"/>
</dbReference>
<dbReference type="PANTHER" id="PTHR24345">
    <property type="entry name" value="SERINE/THREONINE-PROTEIN KINASE PLK"/>
    <property type="match status" value="1"/>
</dbReference>
<dbReference type="Gene3D" id="1.10.510.10">
    <property type="entry name" value="Transferase(Phosphotransferase) domain 1"/>
    <property type="match status" value="1"/>
</dbReference>
<dbReference type="InterPro" id="IPR033701">
    <property type="entry name" value="POLO_box_1"/>
</dbReference>
<dbReference type="GO" id="GO:0005524">
    <property type="term" value="F:ATP binding"/>
    <property type="evidence" value="ECO:0007669"/>
    <property type="project" value="UniProtKB-UniRule"/>
</dbReference>
<reference evidence="24 25" key="2">
    <citation type="submission" date="2018-10" db="EMBL/GenBank/DDBJ databases">
        <authorList>
            <consortium name="Pathogen Informatics"/>
        </authorList>
    </citation>
    <scope>NUCLEOTIDE SEQUENCE [LARGE SCALE GENOMIC DNA]</scope>
</reference>
<dbReference type="EMBL" id="UXUI01009457">
    <property type="protein sequence ID" value="VDD93751.1"/>
    <property type="molecule type" value="Genomic_DNA"/>
</dbReference>
<evidence type="ECO:0000256" key="17">
    <source>
        <dbReference type="ARBA" id="ARBA00023306"/>
    </source>
</evidence>
<evidence type="ECO:0000256" key="4">
    <source>
        <dbReference type="ARBA" id="ARBA00004300"/>
    </source>
</evidence>
<evidence type="ECO:0000256" key="2">
    <source>
        <dbReference type="ARBA" id="ARBA00004186"/>
    </source>
</evidence>
<keyword evidence="17" id="KW-0131">Cell cycle</keyword>
<protein>
    <recommendedName>
        <fullName evidence="21">Serine/threonine-protein kinase PLK</fullName>
        <ecNumber evidence="21">2.7.11.21</ecNumber>
    </recommendedName>
    <alternativeName>
        <fullName evidence="21">Polo-like kinase</fullName>
    </alternativeName>
</protein>
<dbReference type="GO" id="GO:0051301">
    <property type="term" value="P:cell division"/>
    <property type="evidence" value="ECO:0007669"/>
    <property type="project" value="UniProtKB-KW"/>
</dbReference>
<evidence type="ECO:0000256" key="18">
    <source>
        <dbReference type="ARBA" id="ARBA00047802"/>
    </source>
</evidence>
<keyword evidence="10" id="KW-0677">Repeat</keyword>
<dbReference type="FunFam" id="1.10.510.10:FF:000727">
    <property type="entry name" value="Serine/threonine-protein kinase PLK"/>
    <property type="match status" value="1"/>
</dbReference>
<gene>
    <name evidence="24" type="ORF">EVEC_LOCUS8502</name>
</gene>
<evidence type="ECO:0000256" key="21">
    <source>
        <dbReference type="RuleBase" id="RU361162"/>
    </source>
</evidence>
<dbReference type="STRING" id="51028.A0A0N4VEF2"/>
<feature type="domain" description="Protein kinase" evidence="22">
    <location>
        <begin position="24"/>
        <end position="276"/>
    </location>
</feature>